<protein>
    <submittedName>
        <fullName evidence="1">Uncharacterized protein</fullName>
    </submittedName>
</protein>
<dbReference type="EMBL" id="JAQIZT010000005">
    <property type="protein sequence ID" value="KAJ6998169.1"/>
    <property type="molecule type" value="Genomic_DNA"/>
</dbReference>
<proteinExistence type="predicted"/>
<sequence length="111" mass="13154">MRRMIKNRESDCSVLEREKQVRGLFKWKWSLWSVRLEEENEQLLKEKWIHNGTIESLSSFCSALYNNINAYGKSDSCLLRSEGQQRDAPESRLFCSGRLYVLEVIIHMLLQ</sequence>
<evidence type="ECO:0000313" key="1">
    <source>
        <dbReference type="EMBL" id="KAJ6998169.1"/>
    </source>
</evidence>
<gene>
    <name evidence="1" type="ORF">NC653_014384</name>
</gene>
<evidence type="ECO:0000313" key="2">
    <source>
        <dbReference type="Proteomes" id="UP001164929"/>
    </source>
</evidence>
<accession>A0AAD6QWW2</accession>
<keyword evidence="2" id="KW-1185">Reference proteome</keyword>
<dbReference type="Proteomes" id="UP001164929">
    <property type="component" value="Chromosome 5"/>
</dbReference>
<dbReference type="AlphaFoldDB" id="A0AAD6QWW2"/>
<name>A0AAD6QWW2_9ROSI</name>
<organism evidence="1 2">
    <name type="scientific">Populus alba x Populus x berolinensis</name>
    <dbReference type="NCBI Taxonomy" id="444605"/>
    <lineage>
        <taxon>Eukaryota</taxon>
        <taxon>Viridiplantae</taxon>
        <taxon>Streptophyta</taxon>
        <taxon>Embryophyta</taxon>
        <taxon>Tracheophyta</taxon>
        <taxon>Spermatophyta</taxon>
        <taxon>Magnoliopsida</taxon>
        <taxon>eudicotyledons</taxon>
        <taxon>Gunneridae</taxon>
        <taxon>Pentapetalae</taxon>
        <taxon>rosids</taxon>
        <taxon>fabids</taxon>
        <taxon>Malpighiales</taxon>
        <taxon>Salicaceae</taxon>
        <taxon>Saliceae</taxon>
        <taxon>Populus</taxon>
    </lineage>
</organism>
<reference evidence="1" key="1">
    <citation type="journal article" date="2023" name="Mol. Ecol. Resour.">
        <title>Chromosome-level genome assembly of a triploid poplar Populus alba 'Berolinensis'.</title>
        <authorList>
            <person name="Chen S."/>
            <person name="Yu Y."/>
            <person name="Wang X."/>
            <person name="Wang S."/>
            <person name="Zhang T."/>
            <person name="Zhou Y."/>
            <person name="He R."/>
            <person name="Meng N."/>
            <person name="Wang Y."/>
            <person name="Liu W."/>
            <person name="Liu Z."/>
            <person name="Liu J."/>
            <person name="Guo Q."/>
            <person name="Huang H."/>
            <person name="Sederoff R.R."/>
            <person name="Wang G."/>
            <person name="Qu G."/>
            <person name="Chen S."/>
        </authorList>
    </citation>
    <scope>NUCLEOTIDE SEQUENCE</scope>
    <source>
        <strain evidence="1">SC-2020</strain>
    </source>
</reference>
<comment type="caution">
    <text evidence="1">The sequence shown here is derived from an EMBL/GenBank/DDBJ whole genome shotgun (WGS) entry which is preliminary data.</text>
</comment>